<reference evidence="2 3" key="1">
    <citation type="submission" date="2024-01" db="EMBL/GenBank/DDBJ databases">
        <title>The diversity of rhizobia nodulating Mimosa spp. in eleven states of Brazil covering several biomes is determined by host plant, location, and edaphic factors.</title>
        <authorList>
            <person name="Rouws L."/>
            <person name="Barauna A."/>
            <person name="Beukes C."/>
            <person name="De Faria S.M."/>
            <person name="Gross E."/>
            <person name="Dos Reis Junior F.B."/>
            <person name="Simon M."/>
            <person name="Maluk M."/>
            <person name="Odee D.W."/>
            <person name="Kenicer G."/>
            <person name="Young J.P.W."/>
            <person name="Reis V.M."/>
            <person name="Zilli J."/>
            <person name="James E.K."/>
        </authorList>
    </citation>
    <scope>NUCLEOTIDE SEQUENCE [LARGE SCALE GENOMIC DNA]</scope>
    <source>
        <strain evidence="2 3">JPY77</strain>
    </source>
</reference>
<sequence>MDLSEQASLETVGFDKPDNGEMFAAAVMDGNAESRLKTERGKVQTVDAYKKEEKTGVFIEPSPEYIAFCGGNYARAKVLAYVVFRYQTNNGKARLTTYKRDSYWWVESRKDIANTLNITEDQVRYALDKLDNVIESKRMRYFGTIRDYNNTTTLHIRLLCAEGKASIDAWPSVNALMRIILDGENSPPHYGEYSPQHYLKTKQQPKTKEQHIQQAPANAAQGKPETPTATPTPETPVPPVGEQS</sequence>
<protein>
    <submittedName>
        <fullName evidence="2">Uncharacterized protein</fullName>
    </submittedName>
</protein>
<gene>
    <name evidence="2" type="ORF">V4C55_31000</name>
</gene>
<evidence type="ECO:0000313" key="3">
    <source>
        <dbReference type="Proteomes" id="UP001494588"/>
    </source>
</evidence>
<feature type="non-terminal residue" evidence="2">
    <location>
        <position position="244"/>
    </location>
</feature>
<name>A0ABU9QL56_9BURK</name>
<feature type="region of interest" description="Disordered" evidence="1">
    <location>
        <begin position="200"/>
        <end position="244"/>
    </location>
</feature>
<accession>A0ABU9QL56</accession>
<feature type="compositionally biased region" description="Pro residues" evidence="1">
    <location>
        <begin position="233"/>
        <end position="244"/>
    </location>
</feature>
<dbReference type="RefSeq" id="WP_342965399.1">
    <property type="nucleotide sequence ID" value="NZ_JAZHGC010000032.1"/>
</dbReference>
<evidence type="ECO:0000256" key="1">
    <source>
        <dbReference type="SAM" id="MobiDB-lite"/>
    </source>
</evidence>
<organism evidence="2 3">
    <name type="scientific">Paraburkholderia sabiae</name>
    <dbReference type="NCBI Taxonomy" id="273251"/>
    <lineage>
        <taxon>Bacteria</taxon>
        <taxon>Pseudomonadati</taxon>
        <taxon>Pseudomonadota</taxon>
        <taxon>Betaproteobacteria</taxon>
        <taxon>Burkholderiales</taxon>
        <taxon>Burkholderiaceae</taxon>
        <taxon>Paraburkholderia</taxon>
    </lineage>
</organism>
<comment type="caution">
    <text evidence="2">The sequence shown here is derived from an EMBL/GenBank/DDBJ whole genome shotgun (WGS) entry which is preliminary data.</text>
</comment>
<dbReference type="EMBL" id="JAZHGC010000032">
    <property type="protein sequence ID" value="MEM5290162.1"/>
    <property type="molecule type" value="Genomic_DNA"/>
</dbReference>
<keyword evidence="3" id="KW-1185">Reference proteome</keyword>
<proteinExistence type="predicted"/>
<dbReference type="Proteomes" id="UP001494588">
    <property type="component" value="Unassembled WGS sequence"/>
</dbReference>
<evidence type="ECO:0000313" key="2">
    <source>
        <dbReference type="EMBL" id="MEM5290162.1"/>
    </source>
</evidence>